<keyword evidence="2" id="KW-1185">Reference proteome</keyword>
<dbReference type="AlphaFoldDB" id="A0A6I8VUW3"/>
<dbReference type="Proteomes" id="UP000001819">
    <property type="component" value="Chromosome 3"/>
</dbReference>
<gene>
    <name evidence="3" type="primary">LOC117183767</name>
</gene>
<keyword evidence="1" id="KW-0732">Signal</keyword>
<organism evidence="2 3">
    <name type="scientific">Drosophila pseudoobscura pseudoobscura</name>
    <name type="common">Fruit fly</name>
    <dbReference type="NCBI Taxonomy" id="46245"/>
    <lineage>
        <taxon>Eukaryota</taxon>
        <taxon>Metazoa</taxon>
        <taxon>Ecdysozoa</taxon>
        <taxon>Arthropoda</taxon>
        <taxon>Hexapoda</taxon>
        <taxon>Insecta</taxon>
        <taxon>Pterygota</taxon>
        <taxon>Neoptera</taxon>
        <taxon>Endopterygota</taxon>
        <taxon>Diptera</taxon>
        <taxon>Brachycera</taxon>
        <taxon>Muscomorpha</taxon>
        <taxon>Ephydroidea</taxon>
        <taxon>Drosophilidae</taxon>
        <taxon>Drosophila</taxon>
        <taxon>Sophophora</taxon>
    </lineage>
</organism>
<name>A0A6I8VUW3_DROPS</name>
<accession>A0A6I8VUW3</accession>
<reference evidence="2" key="1">
    <citation type="submission" date="2024-06" db="UniProtKB">
        <authorList>
            <consortium name="RefSeq"/>
        </authorList>
    </citation>
    <scope>NUCLEOTIDE SEQUENCE [LARGE SCALE GENOMIC DNA]</scope>
    <source>
        <strain evidence="2">MV2-25</strain>
    </source>
</reference>
<dbReference type="RefSeq" id="XP_033234872.1">
    <property type="nucleotide sequence ID" value="XM_033378981.1"/>
</dbReference>
<protein>
    <submittedName>
        <fullName evidence="3">Uncharacterized protein</fullName>
    </submittedName>
</protein>
<evidence type="ECO:0000313" key="3">
    <source>
        <dbReference type="RefSeq" id="XP_033234872.1"/>
    </source>
</evidence>
<proteinExistence type="predicted"/>
<reference evidence="3" key="2">
    <citation type="submission" date="2025-08" db="UniProtKB">
        <authorList>
            <consortium name="RefSeq"/>
        </authorList>
    </citation>
    <scope>IDENTIFICATION</scope>
    <source>
        <strain evidence="3">MV-25-SWS-2005</strain>
        <tissue evidence="3">Whole body</tissue>
    </source>
</reference>
<evidence type="ECO:0000256" key="1">
    <source>
        <dbReference type="SAM" id="SignalP"/>
    </source>
</evidence>
<evidence type="ECO:0000313" key="2">
    <source>
        <dbReference type="Proteomes" id="UP000001819"/>
    </source>
</evidence>
<dbReference type="KEGG" id="dpo:117183767"/>
<sequence length="67" mass="7720">MHRFQFVGFLLLQLLLQGYMYSHRHPGFTQRLQINPLCLELQQRTTPASGAAEIIFSPLEEDTTEAD</sequence>
<dbReference type="InParanoid" id="A0A6I8VUW3"/>
<feature type="chain" id="PRO_5026060351" evidence="1">
    <location>
        <begin position="23"/>
        <end position="67"/>
    </location>
</feature>
<feature type="signal peptide" evidence="1">
    <location>
        <begin position="1"/>
        <end position="22"/>
    </location>
</feature>